<name>A0ABV9EX82_9SPHN</name>
<comment type="caution">
    <text evidence="4">The sequence shown here is derived from an EMBL/GenBank/DDBJ whole genome shotgun (WGS) entry which is preliminary data.</text>
</comment>
<proteinExistence type="inferred from homology"/>
<dbReference type="PIRSF" id="PIRSF006241">
    <property type="entry name" value="HyI"/>
    <property type="match status" value="1"/>
</dbReference>
<organism evidence="4 5">
    <name type="scientific">Sphingobium tyrosinilyticum</name>
    <dbReference type="NCBI Taxonomy" id="2715436"/>
    <lineage>
        <taxon>Bacteria</taxon>
        <taxon>Pseudomonadati</taxon>
        <taxon>Pseudomonadota</taxon>
        <taxon>Alphaproteobacteria</taxon>
        <taxon>Sphingomonadales</taxon>
        <taxon>Sphingomonadaceae</taxon>
        <taxon>Sphingobium</taxon>
    </lineage>
</organism>
<feature type="domain" description="Xylose isomerase-like TIM barrel" evidence="3">
    <location>
        <begin position="34"/>
        <end position="266"/>
    </location>
</feature>
<dbReference type="RefSeq" id="WP_380802331.1">
    <property type="nucleotide sequence ID" value="NZ_JBHSFZ010000004.1"/>
</dbReference>
<evidence type="ECO:0000256" key="1">
    <source>
        <dbReference type="ARBA" id="ARBA00023235"/>
    </source>
</evidence>
<protein>
    <submittedName>
        <fullName evidence="4">TIM barrel protein</fullName>
    </submittedName>
</protein>
<evidence type="ECO:0000313" key="4">
    <source>
        <dbReference type="EMBL" id="MFC4593105.1"/>
    </source>
</evidence>
<dbReference type="Gene3D" id="3.20.20.150">
    <property type="entry name" value="Divalent-metal-dependent TIM barrel enzymes"/>
    <property type="match status" value="1"/>
</dbReference>
<dbReference type="InterPro" id="IPR026040">
    <property type="entry name" value="HyI-like"/>
</dbReference>
<dbReference type="SUPFAM" id="SSF51658">
    <property type="entry name" value="Xylose isomerase-like"/>
    <property type="match status" value="1"/>
</dbReference>
<dbReference type="Proteomes" id="UP001595957">
    <property type="component" value="Unassembled WGS sequence"/>
</dbReference>
<dbReference type="Pfam" id="PF01261">
    <property type="entry name" value="AP_endonuc_2"/>
    <property type="match status" value="1"/>
</dbReference>
<reference evidence="5" key="1">
    <citation type="journal article" date="2019" name="Int. J. Syst. Evol. Microbiol.">
        <title>The Global Catalogue of Microorganisms (GCM) 10K type strain sequencing project: providing services to taxonomists for standard genome sequencing and annotation.</title>
        <authorList>
            <consortium name="The Broad Institute Genomics Platform"/>
            <consortium name="The Broad Institute Genome Sequencing Center for Infectious Disease"/>
            <person name="Wu L."/>
            <person name="Ma J."/>
        </authorList>
    </citation>
    <scope>NUCLEOTIDE SEQUENCE [LARGE SCALE GENOMIC DNA]</scope>
    <source>
        <strain evidence="5">NBRC 103632</strain>
    </source>
</reference>
<gene>
    <name evidence="4" type="ORF">ACFO3E_02695</name>
</gene>
<comment type="similarity">
    <text evidence="2">Belongs to the hyi family.</text>
</comment>
<evidence type="ECO:0000259" key="3">
    <source>
        <dbReference type="Pfam" id="PF01261"/>
    </source>
</evidence>
<keyword evidence="1 2" id="KW-0413">Isomerase</keyword>
<dbReference type="InterPro" id="IPR013022">
    <property type="entry name" value="Xyl_isomerase-like_TIM-brl"/>
</dbReference>
<evidence type="ECO:0000313" key="5">
    <source>
        <dbReference type="Proteomes" id="UP001595957"/>
    </source>
</evidence>
<dbReference type="PANTHER" id="PTHR43489:SF6">
    <property type="entry name" value="HYDROXYPYRUVATE ISOMERASE-RELATED"/>
    <property type="match status" value="1"/>
</dbReference>
<accession>A0ABV9EX82</accession>
<evidence type="ECO:0000256" key="2">
    <source>
        <dbReference type="PIRNR" id="PIRNR006241"/>
    </source>
</evidence>
<dbReference type="InterPro" id="IPR036237">
    <property type="entry name" value="Xyl_isomerase-like_sf"/>
</dbReference>
<dbReference type="EMBL" id="JBHSFZ010000004">
    <property type="protein sequence ID" value="MFC4593105.1"/>
    <property type="molecule type" value="Genomic_DNA"/>
</dbReference>
<keyword evidence="5" id="KW-1185">Reference proteome</keyword>
<sequence>MTTDFRLAGHLGLSAPDRPLLAHLGRSVDPVDQIDALADHGFSGVQDLFLKLRPAAEQAAMAERMTLRGLNLSSFGGDPMRWNLPFWSAEDEVGREAVQESITASCALAERFGVAGVVCVAGLDPDRSRGAQLVAMTENLKRNAETAARRDLTLLVEPIAETRIAGLLLNRLEDTLEMVRTVAMPSVRLLFDTGHVAMMGHDVPSALAMSAAEIGLIQFADVPDRVDPGLGLLDWTAILRQVADQGYRGMVELEFEPVDRTAEGEANMLGRVRGLCTRLDPGSL</sequence>
<dbReference type="InterPro" id="IPR050417">
    <property type="entry name" value="Sugar_Epim/Isomerase"/>
</dbReference>
<dbReference type="PANTHER" id="PTHR43489">
    <property type="entry name" value="ISOMERASE"/>
    <property type="match status" value="1"/>
</dbReference>